<evidence type="ECO:0000256" key="1">
    <source>
        <dbReference type="SAM" id="Phobius"/>
    </source>
</evidence>
<organism evidence="2">
    <name type="scientific">marine metagenome</name>
    <dbReference type="NCBI Taxonomy" id="408172"/>
    <lineage>
        <taxon>unclassified sequences</taxon>
        <taxon>metagenomes</taxon>
        <taxon>ecological metagenomes</taxon>
    </lineage>
</organism>
<feature type="transmembrane region" description="Helical" evidence="1">
    <location>
        <begin position="21"/>
        <end position="39"/>
    </location>
</feature>
<dbReference type="AlphaFoldDB" id="A0A381NXZ1"/>
<dbReference type="EMBL" id="UINC01000662">
    <property type="protein sequence ID" value="SUZ59079.1"/>
    <property type="molecule type" value="Genomic_DNA"/>
</dbReference>
<reference evidence="2" key="1">
    <citation type="submission" date="2018-05" db="EMBL/GenBank/DDBJ databases">
        <authorList>
            <person name="Lanie J.A."/>
            <person name="Ng W.-L."/>
            <person name="Kazmierczak K.M."/>
            <person name="Andrzejewski T.M."/>
            <person name="Davidsen T.M."/>
            <person name="Wayne K.J."/>
            <person name="Tettelin H."/>
            <person name="Glass J.I."/>
            <person name="Rusch D."/>
            <person name="Podicherti R."/>
            <person name="Tsui H.-C.T."/>
            <person name="Winkler M.E."/>
        </authorList>
    </citation>
    <scope>NUCLEOTIDE SEQUENCE</scope>
</reference>
<accession>A0A381NXZ1</accession>
<keyword evidence="1" id="KW-0472">Membrane</keyword>
<sequence length="43" mass="5062">MQIYKVENHDAEIVKVSNRSYTIAMPLSFTHFTISIPFYNKLN</sequence>
<keyword evidence="1" id="KW-1133">Transmembrane helix</keyword>
<name>A0A381NXZ1_9ZZZZ</name>
<keyword evidence="1" id="KW-0812">Transmembrane</keyword>
<gene>
    <name evidence="2" type="ORF">METZ01_LOCUS11933</name>
</gene>
<evidence type="ECO:0000313" key="2">
    <source>
        <dbReference type="EMBL" id="SUZ59079.1"/>
    </source>
</evidence>
<proteinExistence type="predicted"/>
<protein>
    <submittedName>
        <fullName evidence="2">Uncharacterized protein</fullName>
    </submittedName>
</protein>